<organism evidence="2 3">
    <name type="scientific">Aminipila butyrica</name>
    <dbReference type="NCBI Taxonomy" id="433296"/>
    <lineage>
        <taxon>Bacteria</taxon>
        <taxon>Bacillati</taxon>
        <taxon>Bacillota</taxon>
        <taxon>Clostridia</taxon>
        <taxon>Peptostreptococcales</taxon>
        <taxon>Anaerovoracaceae</taxon>
        <taxon>Aminipila</taxon>
    </lineage>
</organism>
<dbReference type="EMBL" id="CP048649">
    <property type="protein sequence ID" value="QIB67886.1"/>
    <property type="molecule type" value="Genomic_DNA"/>
</dbReference>
<dbReference type="Proteomes" id="UP000466848">
    <property type="component" value="Chromosome"/>
</dbReference>
<dbReference type="Gene3D" id="1.10.10.10">
    <property type="entry name" value="Winged helix-like DNA-binding domain superfamily/Winged helix DNA-binding domain"/>
    <property type="match status" value="1"/>
</dbReference>
<sequence>MIPSQMLKGTLEGCILAIIHKEETYGYEISQQLGEYGFGKIAEGTIYPLLLRLEKNHFLSATYRQSEVGPKRKYYGITPEGRAELRQFMVSYAELSSAVSALLRDMEGDVSNEQGNKTAIEGK</sequence>
<accession>A0A858BUY9</accession>
<dbReference type="InterPro" id="IPR052509">
    <property type="entry name" value="Metal_resp_DNA-bind_regulator"/>
</dbReference>
<dbReference type="RefSeq" id="WP_163064806.1">
    <property type="nucleotide sequence ID" value="NZ_CP048649.1"/>
</dbReference>
<protein>
    <submittedName>
        <fullName evidence="2">PadR family transcriptional regulator</fullName>
    </submittedName>
</protein>
<dbReference type="PANTHER" id="PTHR33169">
    <property type="entry name" value="PADR-FAMILY TRANSCRIPTIONAL REGULATOR"/>
    <property type="match status" value="1"/>
</dbReference>
<proteinExistence type="predicted"/>
<dbReference type="SUPFAM" id="SSF46785">
    <property type="entry name" value="Winged helix' DNA-binding domain"/>
    <property type="match status" value="1"/>
</dbReference>
<evidence type="ECO:0000259" key="1">
    <source>
        <dbReference type="Pfam" id="PF03551"/>
    </source>
</evidence>
<evidence type="ECO:0000313" key="3">
    <source>
        <dbReference type="Proteomes" id="UP000466848"/>
    </source>
</evidence>
<dbReference type="InterPro" id="IPR036388">
    <property type="entry name" value="WH-like_DNA-bd_sf"/>
</dbReference>
<keyword evidence="3" id="KW-1185">Reference proteome</keyword>
<dbReference type="KEGG" id="abut:Ami103574_00540"/>
<reference evidence="2 3" key="1">
    <citation type="submission" date="2020-02" db="EMBL/GenBank/DDBJ databases">
        <authorList>
            <person name="Kim Y.B."/>
            <person name="Roh S.W."/>
        </authorList>
    </citation>
    <scope>NUCLEOTIDE SEQUENCE [LARGE SCALE GENOMIC DNA]</scope>
    <source>
        <strain evidence="2 3">DSM 103574</strain>
    </source>
</reference>
<name>A0A858BUY9_9FIRM</name>
<evidence type="ECO:0000313" key="2">
    <source>
        <dbReference type="EMBL" id="QIB67886.1"/>
    </source>
</evidence>
<gene>
    <name evidence="2" type="ORF">Ami103574_00540</name>
</gene>
<dbReference type="InterPro" id="IPR036390">
    <property type="entry name" value="WH_DNA-bd_sf"/>
</dbReference>
<dbReference type="PANTHER" id="PTHR33169:SF14">
    <property type="entry name" value="TRANSCRIPTIONAL REGULATOR RV3488"/>
    <property type="match status" value="1"/>
</dbReference>
<dbReference type="Pfam" id="PF03551">
    <property type="entry name" value="PadR"/>
    <property type="match status" value="1"/>
</dbReference>
<feature type="domain" description="Transcription regulator PadR N-terminal" evidence="1">
    <location>
        <begin position="15"/>
        <end position="87"/>
    </location>
</feature>
<dbReference type="InterPro" id="IPR005149">
    <property type="entry name" value="Tscrpt_reg_PadR_N"/>
</dbReference>
<dbReference type="AlphaFoldDB" id="A0A858BUY9"/>